<comment type="caution">
    <text evidence="1">The sequence shown here is derived from an EMBL/GenBank/DDBJ whole genome shotgun (WGS) entry which is preliminary data.</text>
</comment>
<sequence>MWWVVCCLLLPHSPPPPIPRGTGRFGGSASLHDTSLPGRIAFNRVLGYRDNTPSLAIKTPKVDIAVSSAHVLQCSIYSGGRWRLNCAGYRSGLLGTSPPGIQIQSCRGTLVDQMLIEETWWALGPTF</sequence>
<evidence type="ECO:0000313" key="2">
    <source>
        <dbReference type="Proteomes" id="UP001175000"/>
    </source>
</evidence>
<proteinExistence type="predicted"/>
<dbReference type="EMBL" id="JAULSU010000001">
    <property type="protein sequence ID" value="KAK0632382.1"/>
    <property type="molecule type" value="Genomic_DNA"/>
</dbReference>
<protein>
    <submittedName>
        <fullName evidence="1">Uncharacterized protein</fullName>
    </submittedName>
</protein>
<dbReference type="Proteomes" id="UP001175000">
    <property type="component" value="Unassembled WGS sequence"/>
</dbReference>
<reference evidence="1" key="1">
    <citation type="submission" date="2023-06" db="EMBL/GenBank/DDBJ databases">
        <title>Genome-scale phylogeny and comparative genomics of the fungal order Sordariales.</title>
        <authorList>
            <consortium name="Lawrence Berkeley National Laboratory"/>
            <person name="Hensen N."/>
            <person name="Bonometti L."/>
            <person name="Westerberg I."/>
            <person name="Brannstrom I.O."/>
            <person name="Guillou S."/>
            <person name="Cros-Aarteil S."/>
            <person name="Calhoun S."/>
            <person name="Haridas S."/>
            <person name="Kuo A."/>
            <person name="Mondo S."/>
            <person name="Pangilinan J."/>
            <person name="Riley R."/>
            <person name="Labutti K."/>
            <person name="Andreopoulos B."/>
            <person name="Lipzen A."/>
            <person name="Chen C."/>
            <person name="Yanf M."/>
            <person name="Daum C."/>
            <person name="Ng V."/>
            <person name="Clum A."/>
            <person name="Steindorff A."/>
            <person name="Ohm R."/>
            <person name="Martin F."/>
            <person name="Silar P."/>
            <person name="Natvig D."/>
            <person name="Lalanne C."/>
            <person name="Gautier V."/>
            <person name="Ament-Velasquez S.L."/>
            <person name="Kruys A."/>
            <person name="Hutchinson M.I."/>
            <person name="Powell A.J."/>
            <person name="Barry K."/>
            <person name="Miller A.N."/>
            <person name="Grigoriev I.V."/>
            <person name="Debuchy R."/>
            <person name="Gladieux P."/>
            <person name="Thoren M.H."/>
            <person name="Johannesson H."/>
        </authorList>
    </citation>
    <scope>NUCLEOTIDE SEQUENCE</scope>
    <source>
        <strain evidence="1">CBS 606.72</strain>
    </source>
</reference>
<dbReference type="AlphaFoldDB" id="A0AA39XFE9"/>
<gene>
    <name evidence="1" type="ORF">B0T14DRAFT_31534</name>
</gene>
<keyword evidence="2" id="KW-1185">Reference proteome</keyword>
<name>A0AA39XFE9_9PEZI</name>
<accession>A0AA39XFE9</accession>
<organism evidence="1 2">
    <name type="scientific">Immersiella caudata</name>
    <dbReference type="NCBI Taxonomy" id="314043"/>
    <lineage>
        <taxon>Eukaryota</taxon>
        <taxon>Fungi</taxon>
        <taxon>Dikarya</taxon>
        <taxon>Ascomycota</taxon>
        <taxon>Pezizomycotina</taxon>
        <taxon>Sordariomycetes</taxon>
        <taxon>Sordariomycetidae</taxon>
        <taxon>Sordariales</taxon>
        <taxon>Lasiosphaeriaceae</taxon>
        <taxon>Immersiella</taxon>
    </lineage>
</organism>
<evidence type="ECO:0000313" key="1">
    <source>
        <dbReference type="EMBL" id="KAK0632382.1"/>
    </source>
</evidence>